<protein>
    <recommendedName>
        <fullName evidence="5">RxLR effector protein</fullName>
    </recommendedName>
</protein>
<dbReference type="OrthoDB" id="124496at2759"/>
<feature type="region of interest" description="Disordered" evidence="6">
    <location>
        <begin position="32"/>
        <end position="66"/>
    </location>
</feature>
<feature type="signal peptide" evidence="5">
    <location>
        <begin position="1"/>
        <end position="20"/>
    </location>
</feature>
<evidence type="ECO:0000256" key="3">
    <source>
        <dbReference type="ARBA" id="ARBA00022525"/>
    </source>
</evidence>
<dbReference type="AlphaFoldDB" id="A0A225W954"/>
<proteinExistence type="inferred from homology"/>
<comment type="subcellular location">
    <subcellularLocation>
        <location evidence="1 5">Secreted</location>
    </subcellularLocation>
</comment>
<feature type="chain" id="PRO_5013008252" description="RxLR effector protein" evidence="5">
    <location>
        <begin position="21"/>
        <end position="130"/>
    </location>
</feature>
<evidence type="ECO:0000256" key="2">
    <source>
        <dbReference type="ARBA" id="ARBA00010400"/>
    </source>
</evidence>
<comment type="function">
    <text evidence="5">Effector that suppresses plant defense responses during pathogen infection.</text>
</comment>
<keyword evidence="4 5" id="KW-0732">Signal</keyword>
<name>A0A225W954_9STRA</name>
<feature type="compositionally biased region" description="Polar residues" evidence="6">
    <location>
        <begin position="39"/>
        <end position="49"/>
    </location>
</feature>
<reference evidence="8" key="1">
    <citation type="submission" date="2017-03" db="EMBL/GenBank/DDBJ databases">
        <title>Phytopthora megakarya and P. palmivora, two closely related causual agents of cacao black pod achieved similar genome size and gene model numbers by different mechanisms.</title>
        <authorList>
            <person name="Ali S."/>
            <person name="Shao J."/>
            <person name="Larry D.J."/>
            <person name="Kronmiller B."/>
            <person name="Shen D."/>
            <person name="Strem M.D."/>
            <person name="Melnick R.L."/>
            <person name="Guiltinan M.J."/>
            <person name="Tyler B.M."/>
            <person name="Meinhardt L.W."/>
            <person name="Bailey B.A."/>
        </authorList>
    </citation>
    <scope>NUCLEOTIDE SEQUENCE [LARGE SCALE GENOMIC DNA]</scope>
    <source>
        <strain evidence="8">zdho120</strain>
    </source>
</reference>
<evidence type="ECO:0000256" key="4">
    <source>
        <dbReference type="ARBA" id="ARBA00022729"/>
    </source>
</evidence>
<evidence type="ECO:0000256" key="5">
    <source>
        <dbReference type="RuleBase" id="RU367124"/>
    </source>
</evidence>
<evidence type="ECO:0000313" key="8">
    <source>
        <dbReference type="Proteomes" id="UP000198211"/>
    </source>
</evidence>
<evidence type="ECO:0000256" key="1">
    <source>
        <dbReference type="ARBA" id="ARBA00004613"/>
    </source>
</evidence>
<accession>A0A225W954</accession>
<keyword evidence="8" id="KW-1185">Reference proteome</keyword>
<dbReference type="EMBL" id="NBNE01001556">
    <property type="protein sequence ID" value="OWZ13527.1"/>
    <property type="molecule type" value="Genomic_DNA"/>
</dbReference>
<evidence type="ECO:0000256" key="6">
    <source>
        <dbReference type="SAM" id="MobiDB-lite"/>
    </source>
</evidence>
<dbReference type="Proteomes" id="UP000198211">
    <property type="component" value="Unassembled WGS sequence"/>
</dbReference>
<gene>
    <name evidence="7" type="ORF">PHMEG_00013135</name>
</gene>
<keyword evidence="3 5" id="KW-0964">Secreted</keyword>
<comment type="caution">
    <text evidence="7">The sequence shown here is derived from an EMBL/GenBank/DDBJ whole genome shotgun (WGS) entry which is preliminary data.</text>
</comment>
<evidence type="ECO:0000313" key="7">
    <source>
        <dbReference type="EMBL" id="OWZ13527.1"/>
    </source>
</evidence>
<organism evidence="7 8">
    <name type="scientific">Phytophthora megakarya</name>
    <dbReference type="NCBI Taxonomy" id="4795"/>
    <lineage>
        <taxon>Eukaryota</taxon>
        <taxon>Sar</taxon>
        <taxon>Stramenopiles</taxon>
        <taxon>Oomycota</taxon>
        <taxon>Peronosporomycetes</taxon>
        <taxon>Peronosporales</taxon>
        <taxon>Peronosporaceae</taxon>
        <taxon>Phytophthora</taxon>
    </lineage>
</organism>
<comment type="domain">
    <text evidence="5">The RxLR-dEER motif acts to carry the protein into the host cell cytoplasm through binding to cell surface phosphatidylinositol-3-phosphate.</text>
</comment>
<comment type="similarity">
    <text evidence="2 5">Belongs to the RxLR effector family.</text>
</comment>
<dbReference type="Pfam" id="PF16810">
    <property type="entry name" value="RXLR"/>
    <property type="match status" value="1"/>
</dbReference>
<dbReference type="InterPro" id="IPR031825">
    <property type="entry name" value="RXLR"/>
</dbReference>
<sequence length="130" mass="14326">MRSFYAIAAVVAMLSVSSHAVSTTNRRGQINIAGAASTDPVQSTETTPDINRLLRSGGDVEADGDDGERGFESYYKMWHKNGETSAAIKKDLGIAALKYRYGKGSAKLLARDEYQKWKGYKEYLKTNPLK</sequence>